<dbReference type="CDD" id="cd00037">
    <property type="entry name" value="CLECT"/>
    <property type="match status" value="1"/>
</dbReference>
<dbReference type="InterPro" id="IPR018378">
    <property type="entry name" value="C-type_lectin_CS"/>
</dbReference>
<evidence type="ECO:0000313" key="4">
    <source>
        <dbReference type="WBParaSite" id="PSU_v2.g1099.t1"/>
    </source>
</evidence>
<organism evidence="3 4">
    <name type="scientific">Panagrolaimus superbus</name>
    <dbReference type="NCBI Taxonomy" id="310955"/>
    <lineage>
        <taxon>Eukaryota</taxon>
        <taxon>Metazoa</taxon>
        <taxon>Ecdysozoa</taxon>
        <taxon>Nematoda</taxon>
        <taxon>Chromadorea</taxon>
        <taxon>Rhabditida</taxon>
        <taxon>Tylenchina</taxon>
        <taxon>Panagrolaimomorpha</taxon>
        <taxon>Panagrolaimoidea</taxon>
        <taxon>Panagrolaimidae</taxon>
        <taxon>Panagrolaimus</taxon>
    </lineage>
</organism>
<evidence type="ECO:0000313" key="3">
    <source>
        <dbReference type="Proteomes" id="UP000887577"/>
    </source>
</evidence>
<dbReference type="PANTHER" id="PTHR22803">
    <property type="entry name" value="MANNOSE, PHOSPHOLIPASE, LECTIN RECEPTOR RELATED"/>
    <property type="match status" value="1"/>
</dbReference>
<dbReference type="PROSITE" id="PS50041">
    <property type="entry name" value="C_TYPE_LECTIN_2"/>
    <property type="match status" value="1"/>
</dbReference>
<dbReference type="Pfam" id="PF00059">
    <property type="entry name" value="Lectin_C"/>
    <property type="match status" value="1"/>
</dbReference>
<dbReference type="AlphaFoldDB" id="A0A914XZ95"/>
<dbReference type="InterPro" id="IPR016187">
    <property type="entry name" value="CTDL_fold"/>
</dbReference>
<dbReference type="WBParaSite" id="PSU_v2.g1099.t1">
    <property type="protein sequence ID" value="PSU_v2.g1099.t1"/>
    <property type="gene ID" value="PSU_v2.g1099"/>
</dbReference>
<accession>A0A914XZ95</accession>
<protein>
    <submittedName>
        <fullName evidence="4">C-type lectin domain-containing protein</fullName>
    </submittedName>
</protein>
<evidence type="ECO:0000259" key="2">
    <source>
        <dbReference type="PROSITE" id="PS50041"/>
    </source>
</evidence>
<dbReference type="InterPro" id="IPR001304">
    <property type="entry name" value="C-type_lectin-like"/>
</dbReference>
<dbReference type="Proteomes" id="UP000887577">
    <property type="component" value="Unplaced"/>
</dbReference>
<proteinExistence type="predicted"/>
<dbReference type="PROSITE" id="PS00615">
    <property type="entry name" value="C_TYPE_LECTIN_1"/>
    <property type="match status" value="1"/>
</dbReference>
<evidence type="ECO:0000256" key="1">
    <source>
        <dbReference type="ARBA" id="ARBA00023157"/>
    </source>
</evidence>
<keyword evidence="1" id="KW-1015">Disulfide bond</keyword>
<dbReference type="SUPFAM" id="SSF56436">
    <property type="entry name" value="C-type lectin-like"/>
    <property type="match status" value="1"/>
</dbReference>
<name>A0A914XZ95_9BILA</name>
<reference evidence="4" key="1">
    <citation type="submission" date="2022-11" db="UniProtKB">
        <authorList>
            <consortium name="WormBaseParasite"/>
        </authorList>
    </citation>
    <scope>IDENTIFICATION</scope>
</reference>
<dbReference type="Gene3D" id="3.10.100.10">
    <property type="entry name" value="Mannose-Binding Protein A, subunit A"/>
    <property type="match status" value="1"/>
</dbReference>
<dbReference type="InterPro" id="IPR050111">
    <property type="entry name" value="C-type_lectin/snaclec_domain"/>
</dbReference>
<sequence>MSLKPQPHGNHFNWSNANYVREIPFICEVPRFPKAFCEPGWSLHMKSRSCFFLITLELNFHNAAMKCRSLSSNLASINDATENDLALKMIEKLKPATKVWFGLRWNAAKSNDAAIPPKTPYDKFYKYFIENMAYNVDGTPVSSYHYFDTATQPDGWRENIVENCVLYETDTRKWHDYNCVDRLASSLCRKMASTQPYKYGNSP</sequence>
<keyword evidence="3" id="KW-1185">Reference proteome</keyword>
<dbReference type="SMART" id="SM00034">
    <property type="entry name" value="CLECT"/>
    <property type="match status" value="1"/>
</dbReference>
<dbReference type="InterPro" id="IPR016186">
    <property type="entry name" value="C-type_lectin-like/link_sf"/>
</dbReference>
<feature type="domain" description="C-type lectin" evidence="2">
    <location>
        <begin position="46"/>
        <end position="179"/>
    </location>
</feature>